<evidence type="ECO:0000313" key="3">
    <source>
        <dbReference type="Proteomes" id="UP000184330"/>
    </source>
</evidence>
<reference evidence="2 3" key="1">
    <citation type="submission" date="2016-03" db="EMBL/GenBank/DDBJ databases">
        <authorList>
            <person name="Ploux O."/>
        </authorList>
    </citation>
    <scope>NUCLEOTIDE SEQUENCE [LARGE SCALE GENOMIC DNA]</scope>
    <source>
        <strain evidence="2 3">UAMH 11012</strain>
    </source>
</reference>
<feature type="compositionally biased region" description="Basic and acidic residues" evidence="1">
    <location>
        <begin position="79"/>
        <end position="88"/>
    </location>
</feature>
<dbReference type="OrthoDB" id="3551681at2759"/>
<evidence type="ECO:0000313" key="2">
    <source>
        <dbReference type="EMBL" id="CZR52111.1"/>
    </source>
</evidence>
<feature type="region of interest" description="Disordered" evidence="1">
    <location>
        <begin position="62"/>
        <end position="88"/>
    </location>
</feature>
<accession>A0A1L7WH54</accession>
<name>A0A1L7WH54_9HELO</name>
<dbReference type="EMBL" id="FJOG01000002">
    <property type="protein sequence ID" value="CZR52111.1"/>
    <property type="molecule type" value="Genomic_DNA"/>
</dbReference>
<sequence length="483" mass="54384">MTINPIEHNLDICSTDTQCTFHDDTETTTRFSTTTAGDKLATSQSRVEASWQPDPITITRAKRPPASINAPPNKHQKSLRRDRVHADPSAKTVEDFNRDVQKLHLSVIPRRPDIALSGGHIKAVQDSYRAAIRDGRLKYDREPQLASDGPVWDPYILPAASVCRAVLNKDKVEKITQRVESTIRIVPKAVEWTAKTQEYSLTPEDVKEILQNAFVHQKSSPKPQPEQNDKLPPILEVAAKALRRAKELERGTSRREVAVLRGVAILRMVAYASMEVSIVAKEATAEQVGIWFKSLAGGKDWLRRARCFARFWCWMMANSRPWEGRELQLYFMLVDGNRESTFRKLFEALFPASAGEFVSSLSSEVYWKDLPALTRLPGLIEIEMVLLDGLVEHEIIGSALGCPVSYLEGLNPNLFSEVCTQAMTLYKPKLAWQEATCETGQEDQTKKDDGLDIGVNTDPCMPSDYDLGKDFQDLFCTNFYPLN</sequence>
<organism evidence="2 3">
    <name type="scientific">Phialocephala subalpina</name>
    <dbReference type="NCBI Taxonomy" id="576137"/>
    <lineage>
        <taxon>Eukaryota</taxon>
        <taxon>Fungi</taxon>
        <taxon>Dikarya</taxon>
        <taxon>Ascomycota</taxon>
        <taxon>Pezizomycotina</taxon>
        <taxon>Leotiomycetes</taxon>
        <taxon>Helotiales</taxon>
        <taxon>Mollisiaceae</taxon>
        <taxon>Phialocephala</taxon>
        <taxon>Phialocephala fortinii species complex</taxon>
    </lineage>
</organism>
<proteinExistence type="predicted"/>
<evidence type="ECO:0000256" key="1">
    <source>
        <dbReference type="SAM" id="MobiDB-lite"/>
    </source>
</evidence>
<keyword evidence="3" id="KW-1185">Reference proteome</keyword>
<protein>
    <submittedName>
        <fullName evidence="2">Uncharacterized protein</fullName>
    </submittedName>
</protein>
<dbReference type="AlphaFoldDB" id="A0A1L7WH54"/>
<gene>
    <name evidence="2" type="ORF">PAC_01988</name>
</gene>
<dbReference type="Proteomes" id="UP000184330">
    <property type="component" value="Unassembled WGS sequence"/>
</dbReference>